<comment type="caution">
    <text evidence="1">The sequence shown here is derived from an EMBL/GenBank/DDBJ whole genome shotgun (WGS) entry which is preliminary data.</text>
</comment>
<organism evidence="1 2">
    <name type="scientific">Marivirga atlantica</name>
    <dbReference type="NCBI Taxonomy" id="1548457"/>
    <lineage>
        <taxon>Bacteria</taxon>
        <taxon>Pseudomonadati</taxon>
        <taxon>Bacteroidota</taxon>
        <taxon>Cytophagia</taxon>
        <taxon>Cytophagales</taxon>
        <taxon>Marivirgaceae</taxon>
        <taxon>Marivirga</taxon>
    </lineage>
</organism>
<dbReference type="Proteomes" id="UP000642920">
    <property type="component" value="Unassembled WGS sequence"/>
</dbReference>
<keyword evidence="2" id="KW-1185">Reference proteome</keyword>
<proteinExistence type="predicted"/>
<sequence>MRKLNNLSLAACLVLMILAGCYSELSNLKFPEKIEWSPELALPLVNSSFTIADLLNEADSTIEYEESDGVLVITIEDDSLFSSSARDFYSLSDKNFPALPLTLTQEEINEFNLNGQVTVNRQAELPYESDLDSVQIERGLINLELEENFPANGNLSLSISAANVNLIDYQYNWNYDGVNAVTTDFDSNEFDEVTFTIASNSPTMLVVDYNLTLTKANNTDLTAFENTVDINLSFVDTDFKALYGDLNTQDISTERNTIKTDFLNDIDDLNDIEYYFERPRFSVTYINSMGLPVLFDVVDFTYYKEGDANEININSSVELAKGSLESPSESSLKLDEQFKSVINDRPDSVSLAVDGIIDPNDTPDNFVTSESNIQVGYKLELPLELTLSGLNIEESFGVEDIDPGNTRYAILNFKTANELPFDVSLKAVALSEDSTELKTLFEDEILTAGSLENPSVKESFLTIEDDPQTESNELDFLEETSRIAIIVSVATANNGNEIVQISSQAEIQFSLSVQFQYTLDIDTSDE</sequence>
<name>A0A937DD25_9BACT</name>
<protein>
    <submittedName>
        <fullName evidence="1">Uncharacterized protein</fullName>
    </submittedName>
</protein>
<reference evidence="1" key="1">
    <citation type="submission" date="2021-01" db="EMBL/GenBank/DDBJ databases">
        <title>Marivirga sp. nov., isolated from intertidal surface sediments.</title>
        <authorList>
            <person name="Zhang M."/>
        </authorList>
    </citation>
    <scope>NUCLEOTIDE SEQUENCE</scope>
    <source>
        <strain evidence="1">SM1354</strain>
    </source>
</reference>
<dbReference type="EMBL" id="JAERQG010000001">
    <property type="protein sequence ID" value="MBL0763772.1"/>
    <property type="molecule type" value="Genomic_DNA"/>
</dbReference>
<gene>
    <name evidence="1" type="ORF">JKP34_00835</name>
</gene>
<dbReference type="AlphaFoldDB" id="A0A937DD25"/>
<dbReference type="RefSeq" id="WP_201916730.1">
    <property type="nucleotide sequence ID" value="NZ_JAERQG010000001.1"/>
</dbReference>
<evidence type="ECO:0000313" key="1">
    <source>
        <dbReference type="EMBL" id="MBL0763772.1"/>
    </source>
</evidence>
<dbReference type="PROSITE" id="PS51257">
    <property type="entry name" value="PROKAR_LIPOPROTEIN"/>
    <property type="match status" value="1"/>
</dbReference>
<evidence type="ECO:0000313" key="2">
    <source>
        <dbReference type="Proteomes" id="UP000642920"/>
    </source>
</evidence>
<accession>A0A937DD25</accession>